<protein>
    <submittedName>
        <fullName evidence="1">Uncharacterized protein</fullName>
    </submittedName>
</protein>
<dbReference type="EMBL" id="MN956836">
    <property type="protein sequence ID" value="QTX14378.1"/>
    <property type="molecule type" value="Genomic_DNA"/>
</dbReference>
<evidence type="ECO:0000313" key="1">
    <source>
        <dbReference type="EMBL" id="QTX14378.1"/>
    </source>
</evidence>
<dbReference type="AlphaFoldDB" id="A0A8B0SW96"/>
<geneLocation type="plasmid" evidence="1">
    <name>p17-15-vir-like</name>
</geneLocation>
<name>A0A8B0SW96_KLEPN</name>
<organism evidence="1">
    <name type="scientific">Klebsiella pneumoniae</name>
    <dbReference type="NCBI Taxonomy" id="573"/>
    <lineage>
        <taxon>Bacteria</taxon>
        <taxon>Pseudomonadati</taxon>
        <taxon>Pseudomonadota</taxon>
        <taxon>Gammaproteobacteria</taxon>
        <taxon>Enterobacterales</taxon>
        <taxon>Enterobacteriaceae</taxon>
        <taxon>Klebsiella/Raoultella group</taxon>
        <taxon>Klebsiella</taxon>
        <taxon>Klebsiella pneumoniae complex</taxon>
    </lineage>
</organism>
<proteinExistence type="predicted"/>
<keyword evidence="1" id="KW-0614">Plasmid</keyword>
<accession>A0A8B0SW96</accession>
<reference evidence="1" key="1">
    <citation type="submission" date="2020-01" db="EMBL/GenBank/DDBJ databases">
        <authorList>
            <person name="Qin S."/>
        </authorList>
    </citation>
    <scope>NUCLEOTIDE SEQUENCE</scope>
    <source>
        <strain evidence="1">CVir17-16-YZ6g</strain>
        <plasmid evidence="1">p17-15-vir-like</plasmid>
    </source>
</reference>
<sequence length="64" mass="7211">MMLTASVSRKRKDDSAYRSQCFIVVPVESQSSRAYSGKIRPGFWISSVALPGLYMGYSWSRSNN</sequence>